<proteinExistence type="predicted"/>
<gene>
    <name evidence="2" type="ORF">SAMN04487931_10420</name>
</gene>
<dbReference type="InterPro" id="IPR016181">
    <property type="entry name" value="Acyl_CoA_acyltransferase"/>
</dbReference>
<name>A0A1H2F8I1_9BACT</name>
<reference evidence="3" key="1">
    <citation type="submission" date="2016-10" db="EMBL/GenBank/DDBJ databases">
        <authorList>
            <person name="Varghese N."/>
            <person name="Submissions S."/>
        </authorList>
    </citation>
    <scope>NUCLEOTIDE SEQUENCE [LARGE SCALE GENOMIC DNA]</scope>
    <source>
        <strain evidence="3">DSM 3384</strain>
    </source>
</reference>
<dbReference type="Pfam" id="PF21926">
    <property type="entry name" value="FeeM"/>
    <property type="match status" value="1"/>
</dbReference>
<evidence type="ECO:0000313" key="3">
    <source>
        <dbReference type="Proteomes" id="UP000199608"/>
    </source>
</evidence>
<feature type="domain" description="N-acyl amino acid synthase FeeM catalytic core" evidence="1">
    <location>
        <begin position="41"/>
        <end position="204"/>
    </location>
</feature>
<dbReference type="RefSeq" id="WP_092232231.1">
    <property type="nucleotide sequence ID" value="NZ_FNLL01000004.1"/>
</dbReference>
<dbReference type="Gene3D" id="3.40.630.30">
    <property type="match status" value="1"/>
</dbReference>
<accession>A0A1H2F8I1</accession>
<evidence type="ECO:0000259" key="1">
    <source>
        <dbReference type="Pfam" id="PF21926"/>
    </source>
</evidence>
<evidence type="ECO:0000313" key="2">
    <source>
        <dbReference type="EMBL" id="SDU03696.1"/>
    </source>
</evidence>
<organism evidence="2 3">
    <name type="scientific">Desulfobacula phenolica</name>
    <dbReference type="NCBI Taxonomy" id="90732"/>
    <lineage>
        <taxon>Bacteria</taxon>
        <taxon>Pseudomonadati</taxon>
        <taxon>Thermodesulfobacteriota</taxon>
        <taxon>Desulfobacteria</taxon>
        <taxon>Desulfobacterales</taxon>
        <taxon>Desulfobacteraceae</taxon>
        <taxon>Desulfobacula</taxon>
    </lineage>
</organism>
<dbReference type="SUPFAM" id="SSF55729">
    <property type="entry name" value="Acyl-CoA N-acyltransferases (Nat)"/>
    <property type="match status" value="1"/>
</dbReference>
<dbReference type="AlphaFoldDB" id="A0A1H2F8I1"/>
<protein>
    <recommendedName>
        <fullName evidence="1">N-acyl amino acid synthase FeeM catalytic core domain-containing protein</fullName>
    </recommendedName>
</protein>
<dbReference type="InterPro" id="IPR054597">
    <property type="entry name" value="FeeM_cat"/>
</dbReference>
<dbReference type="Proteomes" id="UP000199608">
    <property type="component" value="Unassembled WGS sequence"/>
</dbReference>
<sequence length="268" mass="31137">MTKFNKESFQNADLRQLIRIDEFKMAQYYFKPASCIKDYFAALKLVQDVYIEEGYVNADDSSCPCRILENHFFEKTIVFIGKKEEQVVFTVSLFPDSSNRLPMDRIYKKELDHLRSQGRMIGEVGCLATHPEFRDGSQNILMHGNKIMLKYAMEHLKLDDLVITVNPKHALVYKEILLFEEIGQGEIKAHPQVNGNPAIAMRLNLHEVKEKCRHFYQNNPLESNLHHFLFVKQNDTLQLPENNADQCNNYSRFLAPLISQSTYNSLSI</sequence>
<dbReference type="EMBL" id="FNLL01000004">
    <property type="protein sequence ID" value="SDU03696.1"/>
    <property type="molecule type" value="Genomic_DNA"/>
</dbReference>
<keyword evidence="3" id="KW-1185">Reference proteome</keyword>